<evidence type="ECO:0000256" key="1">
    <source>
        <dbReference type="SAM" id="MobiDB-lite"/>
    </source>
</evidence>
<feature type="region of interest" description="Disordered" evidence="1">
    <location>
        <begin position="92"/>
        <end position="117"/>
    </location>
</feature>
<feature type="domain" description="CUB" evidence="2">
    <location>
        <begin position="350"/>
        <end position="598"/>
    </location>
</feature>
<dbReference type="PANTHER" id="PTHR33236:SF5">
    <property type="entry name" value="CUB DOMAIN-CONTAINING PROTEIN"/>
    <property type="match status" value="1"/>
</dbReference>
<gene>
    <name evidence="3" type="ORF">DGAL_LOCUS11213</name>
</gene>
<dbReference type="Proteomes" id="UP000789390">
    <property type="component" value="Unassembled WGS sequence"/>
</dbReference>
<dbReference type="OrthoDB" id="6360305at2759"/>
<dbReference type="PANTHER" id="PTHR33236">
    <property type="entry name" value="INTRAFLAGELLAR TRANSPORT PROTEIN 122 FAMILY PROTEIN-RELATED"/>
    <property type="match status" value="1"/>
</dbReference>
<name>A0A8J2WLY6_9CRUS</name>
<organism evidence="3 4">
    <name type="scientific">Daphnia galeata</name>
    <dbReference type="NCBI Taxonomy" id="27404"/>
    <lineage>
        <taxon>Eukaryota</taxon>
        <taxon>Metazoa</taxon>
        <taxon>Ecdysozoa</taxon>
        <taxon>Arthropoda</taxon>
        <taxon>Crustacea</taxon>
        <taxon>Branchiopoda</taxon>
        <taxon>Diplostraca</taxon>
        <taxon>Cladocera</taxon>
        <taxon>Anomopoda</taxon>
        <taxon>Daphniidae</taxon>
        <taxon>Daphnia</taxon>
    </lineage>
</organism>
<keyword evidence="4" id="KW-1185">Reference proteome</keyword>
<evidence type="ECO:0000313" key="4">
    <source>
        <dbReference type="Proteomes" id="UP000789390"/>
    </source>
</evidence>
<dbReference type="Pfam" id="PF26080">
    <property type="entry name" value="CUB_animal"/>
    <property type="match status" value="1"/>
</dbReference>
<protein>
    <recommendedName>
        <fullName evidence="2">CUB domain-containing protein</fullName>
    </recommendedName>
</protein>
<evidence type="ECO:0000259" key="2">
    <source>
        <dbReference type="Pfam" id="PF26080"/>
    </source>
</evidence>
<dbReference type="AlphaFoldDB" id="A0A8J2WLY6"/>
<dbReference type="EMBL" id="CAKKLH010000280">
    <property type="protein sequence ID" value="CAH0107879.1"/>
    <property type="molecule type" value="Genomic_DNA"/>
</dbReference>
<evidence type="ECO:0000313" key="3">
    <source>
        <dbReference type="EMBL" id="CAH0107879.1"/>
    </source>
</evidence>
<sequence>MPKVQHPALCVEYKRQGNPDSRSVVTATTIGLLMLKFSWADNNGEEERLVFRRHSEYYFVNVFGFKPYPWSVMYFQPKDSVLDHATQYEGRTLNRQQSTLNNAESTSKTNAADEENESLSEGRFSLGGLGTFNTGIFNNRFSPVNAWRPFGGLANRISISYNPNMENSFETFDSCTSPSPSGDAGICVPRSVCSFFGGRPSSSCPLGKICCINTINKCGGSVTLNNTYWHSPTTPISAYSTCALTVRTDSKLAEQMKKPICQIRLDFVSFTTAQPTAGTCTDTFQVGGASTVAPTICGDNTRQHMYLDIPSSALTPSNVQLMFSFGAATVTRSWNIKIAMLPCGASYLAPVDCLQYFTAATGRVKSFNWQDVAVTATRQLNNQHYNICFRTELVSLQRAAQMCFSVCSVSNGDAFSITTPTSTAAALAAIAVTTATTNLAAAQAHLAASQAALLATIPTTAALYQAVIDANNAVRNDQAVLAAAQTTFATATAAAASHSGVGISAPVNGVNMATCLYDFLVIAGARDAANVEADRFCGNALNPATNPVSTNVQVCTAIKPFKMSYRTDGTEGAVVAETNILPAPGDTDNAGFCLDYQEK</sequence>
<dbReference type="InterPro" id="IPR058698">
    <property type="entry name" value="CUB_metazoa"/>
</dbReference>
<comment type="caution">
    <text evidence="3">The sequence shown here is derived from an EMBL/GenBank/DDBJ whole genome shotgun (WGS) entry which is preliminary data.</text>
</comment>
<reference evidence="3" key="1">
    <citation type="submission" date="2021-11" db="EMBL/GenBank/DDBJ databases">
        <authorList>
            <person name="Schell T."/>
        </authorList>
    </citation>
    <scope>NUCLEOTIDE SEQUENCE</scope>
    <source>
        <strain evidence="3">M5</strain>
    </source>
</reference>
<feature type="compositionally biased region" description="Polar residues" evidence="1">
    <location>
        <begin position="93"/>
        <end position="110"/>
    </location>
</feature>
<proteinExistence type="predicted"/>
<accession>A0A8J2WLY6</accession>